<name>A0A1F5R5C1_9BACT</name>
<dbReference type="Pfam" id="PF03951">
    <property type="entry name" value="Gln-synt_N"/>
    <property type="match status" value="1"/>
</dbReference>
<keyword evidence="7" id="KW-0460">Magnesium</keyword>
<dbReference type="Pfam" id="PF00120">
    <property type="entry name" value="Gln-synt_C"/>
    <property type="match status" value="1"/>
</dbReference>
<dbReference type="InterPro" id="IPR036651">
    <property type="entry name" value="Gln_synt_N_sf"/>
</dbReference>
<dbReference type="SUPFAM" id="SSF55931">
    <property type="entry name" value="Glutamine synthetase/guanido kinase"/>
    <property type="match status" value="1"/>
</dbReference>
<evidence type="ECO:0000256" key="6">
    <source>
        <dbReference type="PIRSR" id="PIRSR604809-2"/>
    </source>
</evidence>
<feature type="binding site" evidence="7">
    <location>
        <position position="271"/>
    </location>
    <ligand>
        <name>Mg(2+)</name>
        <dbReference type="ChEBI" id="CHEBI:18420"/>
        <label>1</label>
    </ligand>
</feature>
<dbReference type="NCBIfam" id="TIGR00653">
    <property type="entry name" value="GlnA"/>
    <property type="match status" value="1"/>
</dbReference>
<feature type="binding site" evidence="7">
    <location>
        <position position="134"/>
    </location>
    <ligand>
        <name>Mg(2+)</name>
        <dbReference type="ChEBI" id="CHEBI:18420"/>
        <label>1</label>
    </ligand>
</feature>
<reference evidence="12 13" key="1">
    <citation type="journal article" date="2016" name="Nat. Commun.">
        <title>Thousands of microbial genomes shed light on interconnected biogeochemical processes in an aquifer system.</title>
        <authorList>
            <person name="Anantharaman K."/>
            <person name="Brown C.T."/>
            <person name="Hug L.A."/>
            <person name="Sharon I."/>
            <person name="Castelle C.J."/>
            <person name="Probst A.J."/>
            <person name="Thomas B.C."/>
            <person name="Singh A."/>
            <person name="Wilkins M.J."/>
            <person name="Karaoz U."/>
            <person name="Brodie E.L."/>
            <person name="Williams K.H."/>
            <person name="Hubbard S.S."/>
            <person name="Banfield J.F."/>
        </authorList>
    </citation>
    <scope>NUCLEOTIDE SEQUENCE [LARGE SCALE GENOMIC DNA]</scope>
</reference>
<keyword evidence="3 6" id="KW-0547">Nucleotide-binding</keyword>
<dbReference type="InterPro" id="IPR014746">
    <property type="entry name" value="Gln_synth/guanido_kin_cat_dom"/>
</dbReference>
<feature type="binding site" evidence="7">
    <location>
        <position position="132"/>
    </location>
    <ligand>
        <name>Mg(2+)</name>
        <dbReference type="ChEBI" id="CHEBI:18420"/>
        <label>1</label>
    </ligand>
</feature>
<dbReference type="InterPro" id="IPR004809">
    <property type="entry name" value="Gln_synth_I"/>
</dbReference>
<dbReference type="GO" id="GO:0016020">
    <property type="term" value="C:membrane"/>
    <property type="evidence" value="ECO:0007669"/>
    <property type="project" value="TreeGrafter"/>
</dbReference>
<evidence type="ECO:0000256" key="8">
    <source>
        <dbReference type="PROSITE-ProRule" id="PRU01330"/>
    </source>
</evidence>
<dbReference type="InterPro" id="IPR008146">
    <property type="entry name" value="Gln_synth_cat_dom"/>
</dbReference>
<keyword evidence="4 6" id="KW-0067">ATP-binding</keyword>
<dbReference type="Proteomes" id="UP000177230">
    <property type="component" value="Unassembled WGS sequence"/>
</dbReference>
<evidence type="ECO:0000256" key="4">
    <source>
        <dbReference type="ARBA" id="ARBA00022840"/>
    </source>
</evidence>
<dbReference type="AlphaFoldDB" id="A0A1F5R5C1"/>
<sequence>MNMKQVLEFAKKNKVAFVSVKFVDLLGKWHQITVPAHQLNPSLFERGKGIGFDGSSVAGFTQVKAGDMIVIPIAETGFMDPFTELPTMTFIGDVIDVATGQKFERNPRYVAEKAEKYLKSSGAAPESYWGPEFEFYLFDSVRYANLPQNSFYQVDSREADWNTGRDEDPNLGYKLPHKGGYHAAPPHDSSFDFRSALCLTMEKCGVPVKYHHHEVGGAGQLEIEVMFDTLTKMADRSMLVKYLVHNAAFKAGLTATFMPKPMVGEPGNGMHVHQYLAKDGHSLFYKKDGLAHMSQLAMHYLGGLLKHAPALLAFTNPSTNSYRRLVPGYEAPVRASYSVGNRTAAVRIPGYLTDPKTMRYEFRPPDATCNPYLAFAAMLMAGLDGVKHKIDPGQPLNKDLFSLPKAELEKIPTLPTSLSDALESLEKDHKFLLEGGVFTKDLIETWIGLKSKEVAALNLRPHPFEFELYYDC</sequence>
<dbReference type="Gene3D" id="3.30.590.10">
    <property type="entry name" value="Glutamine synthetase/guanido kinase, catalytic domain"/>
    <property type="match status" value="1"/>
</dbReference>
<evidence type="ECO:0000256" key="7">
    <source>
        <dbReference type="PIRSR" id="PIRSR604809-3"/>
    </source>
</evidence>
<evidence type="ECO:0000256" key="9">
    <source>
        <dbReference type="RuleBase" id="RU000384"/>
    </source>
</evidence>
<evidence type="ECO:0000259" key="10">
    <source>
        <dbReference type="PROSITE" id="PS51986"/>
    </source>
</evidence>
<protein>
    <submittedName>
        <fullName evidence="12">Type I glutamate--ammonia ligase</fullName>
    </submittedName>
</protein>
<dbReference type="GO" id="GO:0004356">
    <property type="term" value="F:glutamine synthetase activity"/>
    <property type="evidence" value="ECO:0007669"/>
    <property type="project" value="InterPro"/>
</dbReference>
<dbReference type="GO" id="GO:0046872">
    <property type="term" value="F:metal ion binding"/>
    <property type="evidence" value="ECO:0007669"/>
    <property type="project" value="UniProtKB-KW"/>
</dbReference>
<evidence type="ECO:0000256" key="3">
    <source>
        <dbReference type="ARBA" id="ARBA00022741"/>
    </source>
</evidence>
<dbReference type="GO" id="GO:0019740">
    <property type="term" value="P:nitrogen utilization"/>
    <property type="evidence" value="ECO:0007669"/>
    <property type="project" value="TreeGrafter"/>
</dbReference>
<evidence type="ECO:0000313" key="13">
    <source>
        <dbReference type="Proteomes" id="UP000177230"/>
    </source>
</evidence>
<dbReference type="EMBL" id="MFFM01000044">
    <property type="protein sequence ID" value="OGF09233.1"/>
    <property type="molecule type" value="Genomic_DNA"/>
</dbReference>
<organism evidence="12 13">
    <name type="scientific">Candidatus Edwardsbacteria bacterium GWF2_54_11</name>
    <dbReference type="NCBI Taxonomy" id="1817851"/>
    <lineage>
        <taxon>Bacteria</taxon>
        <taxon>Candidatus Edwardsiibacteriota</taxon>
    </lineage>
</organism>
<evidence type="ECO:0000313" key="12">
    <source>
        <dbReference type="EMBL" id="OGF09233.1"/>
    </source>
</evidence>
<comment type="similarity">
    <text evidence="1 8 9">Belongs to the glutamine synthetase family.</text>
</comment>
<keyword evidence="7" id="KW-0479">Metal-binding</keyword>
<evidence type="ECO:0000259" key="11">
    <source>
        <dbReference type="PROSITE" id="PS51987"/>
    </source>
</evidence>
<feature type="binding site" evidence="5">
    <location>
        <position position="324"/>
    </location>
    <ligand>
        <name>L-glutamate</name>
        <dbReference type="ChEBI" id="CHEBI:29985"/>
    </ligand>
</feature>
<evidence type="ECO:0000256" key="1">
    <source>
        <dbReference type="ARBA" id="ARBA00009897"/>
    </source>
</evidence>
<evidence type="ECO:0000256" key="5">
    <source>
        <dbReference type="PIRSR" id="PIRSR604809-1"/>
    </source>
</evidence>
<proteinExistence type="inferred from homology"/>
<dbReference type="GO" id="GO:0005524">
    <property type="term" value="F:ATP binding"/>
    <property type="evidence" value="ECO:0007669"/>
    <property type="project" value="UniProtKB-KW"/>
</dbReference>
<dbReference type="PROSITE" id="PS51987">
    <property type="entry name" value="GS_CATALYTIC"/>
    <property type="match status" value="1"/>
</dbReference>
<dbReference type="PROSITE" id="PS51986">
    <property type="entry name" value="GS_BETA_GRASP"/>
    <property type="match status" value="1"/>
</dbReference>
<dbReference type="GO" id="GO:0006542">
    <property type="term" value="P:glutamine biosynthetic process"/>
    <property type="evidence" value="ECO:0007669"/>
    <property type="project" value="InterPro"/>
</dbReference>
<feature type="binding site" evidence="7">
    <location>
        <position position="222"/>
    </location>
    <ligand>
        <name>Mg(2+)</name>
        <dbReference type="ChEBI" id="CHEBI:18420"/>
        <label>1</label>
    </ligand>
</feature>
<dbReference type="PANTHER" id="PTHR43407:SF1">
    <property type="entry name" value="LENGSIN"/>
    <property type="match status" value="1"/>
</dbReference>
<comment type="caution">
    <text evidence="12">The sequence shown here is derived from an EMBL/GenBank/DDBJ whole genome shotgun (WGS) entry which is preliminary data.</text>
</comment>
<dbReference type="InterPro" id="IPR008147">
    <property type="entry name" value="Gln_synt_N"/>
</dbReference>
<evidence type="ECO:0000256" key="2">
    <source>
        <dbReference type="ARBA" id="ARBA00022598"/>
    </source>
</evidence>
<comment type="cofactor">
    <cofactor evidence="7">
        <name>Mg(2+)</name>
        <dbReference type="ChEBI" id="CHEBI:18420"/>
    </cofactor>
    <text evidence="7">Binds 2 Mg(2+) ions per subunit.</text>
</comment>
<feature type="binding site" evidence="5">
    <location>
        <position position="330"/>
    </location>
    <ligand>
        <name>L-glutamate</name>
        <dbReference type="ChEBI" id="CHEBI:29985"/>
    </ligand>
</feature>
<feature type="binding site" evidence="7">
    <location>
        <position position="361"/>
    </location>
    <ligand>
        <name>Mg(2+)</name>
        <dbReference type="ChEBI" id="CHEBI:18420"/>
        <label>1</label>
    </ligand>
</feature>
<feature type="binding site" evidence="7">
    <location>
        <position position="214"/>
    </location>
    <ligand>
        <name>Mg(2+)</name>
        <dbReference type="ChEBI" id="CHEBI:18420"/>
        <label>1</label>
    </ligand>
</feature>
<accession>A0A1F5R5C1</accession>
<feature type="binding site" evidence="5">
    <location>
        <position position="342"/>
    </location>
    <ligand>
        <name>L-glutamate</name>
        <dbReference type="ChEBI" id="CHEBI:29985"/>
    </ligand>
</feature>
<keyword evidence="2 12" id="KW-0436">Ligase</keyword>
<dbReference type="SMART" id="SM01230">
    <property type="entry name" value="Gln-synt_C"/>
    <property type="match status" value="1"/>
</dbReference>
<dbReference type="SUPFAM" id="SSF54368">
    <property type="entry name" value="Glutamine synthetase, N-terminal domain"/>
    <property type="match status" value="1"/>
</dbReference>
<gene>
    <name evidence="12" type="ORF">A2024_05175</name>
</gene>
<feature type="binding site" evidence="6">
    <location>
        <position position="356"/>
    </location>
    <ligand>
        <name>ATP</name>
        <dbReference type="ChEBI" id="CHEBI:30616"/>
    </ligand>
</feature>
<feature type="binding site" evidence="5">
    <location>
        <position position="363"/>
    </location>
    <ligand>
        <name>L-glutamate</name>
        <dbReference type="ChEBI" id="CHEBI:29985"/>
    </ligand>
</feature>
<dbReference type="GO" id="GO:0005737">
    <property type="term" value="C:cytoplasm"/>
    <property type="evidence" value="ECO:0007669"/>
    <property type="project" value="TreeGrafter"/>
</dbReference>
<dbReference type="Gene3D" id="3.10.20.70">
    <property type="entry name" value="Glutamine synthetase, N-terminal domain"/>
    <property type="match status" value="1"/>
</dbReference>
<feature type="binding site" evidence="6">
    <location>
        <position position="342"/>
    </location>
    <ligand>
        <name>ATP</name>
        <dbReference type="ChEBI" id="CHEBI:30616"/>
    </ligand>
</feature>
<dbReference type="PANTHER" id="PTHR43407">
    <property type="entry name" value="GLUTAMINE SYNTHETASE"/>
    <property type="match status" value="1"/>
</dbReference>
<feature type="domain" description="GS beta-grasp" evidence="10">
    <location>
        <begin position="13"/>
        <end position="99"/>
    </location>
</feature>
<feature type="domain" description="GS catalytic" evidence="11">
    <location>
        <begin position="107"/>
        <end position="472"/>
    </location>
</feature>